<evidence type="ECO:0000313" key="11">
    <source>
        <dbReference type="Proteomes" id="UP000825729"/>
    </source>
</evidence>
<evidence type="ECO:0000256" key="6">
    <source>
        <dbReference type="ARBA" id="ARBA00023136"/>
    </source>
</evidence>
<evidence type="ECO:0000256" key="2">
    <source>
        <dbReference type="ARBA" id="ARBA00010913"/>
    </source>
</evidence>
<accession>A0AAV7F1Z5</accession>
<evidence type="ECO:0000259" key="9">
    <source>
        <dbReference type="PROSITE" id="PS51779"/>
    </source>
</evidence>
<keyword evidence="3" id="KW-1134">Transmembrane beta strand</keyword>
<dbReference type="Gene3D" id="2.40.160.50">
    <property type="entry name" value="membrane protein fhac: a member of the omp85/tpsb transporter family"/>
    <property type="match status" value="1"/>
</dbReference>
<dbReference type="InterPro" id="IPR039910">
    <property type="entry name" value="D15-like"/>
</dbReference>
<feature type="region of interest" description="Disordered" evidence="8">
    <location>
        <begin position="1"/>
        <end position="46"/>
    </location>
</feature>
<evidence type="ECO:0000256" key="5">
    <source>
        <dbReference type="ARBA" id="ARBA00022805"/>
    </source>
</evidence>
<dbReference type="Gene3D" id="3.10.20.310">
    <property type="entry name" value="membrane protein fhac"/>
    <property type="match status" value="1"/>
</dbReference>
<dbReference type="Pfam" id="PF01103">
    <property type="entry name" value="Omp85"/>
    <property type="match status" value="1"/>
</dbReference>
<evidence type="ECO:0000256" key="7">
    <source>
        <dbReference type="ARBA" id="ARBA00024013"/>
    </source>
</evidence>
<dbReference type="GO" id="GO:0009707">
    <property type="term" value="C:chloroplast outer membrane"/>
    <property type="evidence" value="ECO:0007669"/>
    <property type="project" value="UniProtKB-SubCell"/>
</dbReference>
<feature type="compositionally biased region" description="Acidic residues" evidence="8">
    <location>
        <begin position="9"/>
        <end position="39"/>
    </location>
</feature>
<evidence type="ECO:0000256" key="4">
    <source>
        <dbReference type="ARBA" id="ARBA00022692"/>
    </source>
</evidence>
<comment type="caution">
    <text evidence="10">The sequence shown here is derived from an EMBL/GenBank/DDBJ whole genome shotgun (WGS) entry which is preliminary data.</text>
</comment>
<evidence type="ECO:0000256" key="1">
    <source>
        <dbReference type="ARBA" id="ARBA00004374"/>
    </source>
</evidence>
<dbReference type="Proteomes" id="UP000825729">
    <property type="component" value="Unassembled WGS sequence"/>
</dbReference>
<dbReference type="PROSITE" id="PS51779">
    <property type="entry name" value="POTRA"/>
    <property type="match status" value="1"/>
</dbReference>
<dbReference type="FunFam" id="3.10.20.310:FF:000016">
    <property type="entry name" value="Outer membrane OMP85 family protein"/>
    <property type="match status" value="1"/>
</dbReference>
<reference evidence="10 11" key="1">
    <citation type="submission" date="2021-07" db="EMBL/GenBank/DDBJ databases">
        <title>The Aristolochia fimbriata genome: insights into angiosperm evolution, floral development and chemical biosynthesis.</title>
        <authorList>
            <person name="Jiao Y."/>
        </authorList>
    </citation>
    <scope>NUCLEOTIDE SEQUENCE [LARGE SCALE GENOMIC DNA]</scope>
    <source>
        <strain evidence="10">IBCAS-2021</strain>
        <tissue evidence="10">Leaf</tissue>
    </source>
</reference>
<dbReference type="FunFam" id="2.40.160.50:FF:000005">
    <property type="entry name" value="Outer membrane OMP85 family protein"/>
    <property type="match status" value="1"/>
</dbReference>
<dbReference type="Pfam" id="PF07244">
    <property type="entry name" value="POTRA"/>
    <property type="match status" value="1"/>
</dbReference>
<organism evidence="10 11">
    <name type="scientific">Aristolochia fimbriata</name>
    <name type="common">White veined hardy Dutchman's pipe vine</name>
    <dbReference type="NCBI Taxonomy" id="158543"/>
    <lineage>
        <taxon>Eukaryota</taxon>
        <taxon>Viridiplantae</taxon>
        <taxon>Streptophyta</taxon>
        <taxon>Embryophyta</taxon>
        <taxon>Tracheophyta</taxon>
        <taxon>Spermatophyta</taxon>
        <taxon>Magnoliopsida</taxon>
        <taxon>Magnoliidae</taxon>
        <taxon>Piperales</taxon>
        <taxon>Aristolochiaceae</taxon>
        <taxon>Aristolochia</taxon>
    </lineage>
</organism>
<sequence length="522" mass="58026">MAAAKPEEELTSDSEEEEEEDDYVLEEDEEEFEEEEEESVGAGTERFRDQRSKLNNLFRRLSSEPVLLRVHDIIIKGNTKTVDSVIESEIRDLKTATSMQELLQAASVAAARLHRLDIFETVNVTLDAGPPELPDTANVVIEVVEAKSPITGDVGIFTKPEARSWSVEGSLKFKNLFGHGDIWKFSGAYGWDQTGEISTGLSLPRLKGLWTPVVARIFLLSQDWLKFSSYQERLLGVSVGLLSTQHHDLEYNLTWRTLTDPSHMASKSIRRQLGYNLLSSLKYTYKVDRRDSQLRPTRGYAFVSKSQIGGLGPDSKSLKFLRQEFDFRFAIPLGFYRSALNFGVTAGVALPWGKGFMSMPTPLPEQFFIGSHLSPVCSLGGPSTLFGFKCRGLGPSESRRFLINKAGQDDSAVDPGRDVLGGDLAVTAFADLSFDLPLKLFREAGIHGHMFACAGNLAKLSGGEIQNFSLKKFGETFRSSAGCGIVIPTKLFRIEINYCYILKQLEHDQGKTGIQFNFSSPF</sequence>
<dbReference type="PANTHER" id="PTHR12815:SF18">
    <property type="entry name" value="SORTING AND ASSEMBLY MACHINERY COMPONENT 50 HOMOLOG"/>
    <property type="match status" value="1"/>
</dbReference>
<dbReference type="AlphaFoldDB" id="A0AAV7F1Z5"/>
<evidence type="ECO:0000313" key="10">
    <source>
        <dbReference type="EMBL" id="KAG9453588.1"/>
    </source>
</evidence>
<dbReference type="PANTHER" id="PTHR12815">
    <property type="entry name" value="SORTING AND ASSEMBLY MACHINERY SAMM50 PROTEIN FAMILY MEMBER"/>
    <property type="match status" value="1"/>
</dbReference>
<feature type="domain" description="POTRA" evidence="9">
    <location>
        <begin position="68"/>
        <end position="146"/>
    </location>
</feature>
<gene>
    <name evidence="10" type="ORF">H6P81_006492</name>
</gene>
<dbReference type="InterPro" id="IPR010827">
    <property type="entry name" value="BamA/TamA_POTRA"/>
</dbReference>
<name>A0AAV7F1Z5_ARIFI</name>
<evidence type="ECO:0000256" key="8">
    <source>
        <dbReference type="SAM" id="MobiDB-lite"/>
    </source>
</evidence>
<dbReference type="InterPro" id="IPR034746">
    <property type="entry name" value="POTRA"/>
</dbReference>
<comment type="subcellular location">
    <subcellularLocation>
        <location evidence="1">Mitochondrion outer membrane</location>
        <topology evidence="1">Multi-pass membrane protein</topology>
    </subcellularLocation>
    <subcellularLocation>
        <location evidence="7">Plastid</location>
        <location evidence="7">Chloroplast outer membrane</location>
    </subcellularLocation>
</comment>
<keyword evidence="5" id="KW-1002">Plastid outer membrane</keyword>
<keyword evidence="6" id="KW-0472">Membrane</keyword>
<dbReference type="GO" id="GO:0005741">
    <property type="term" value="C:mitochondrial outer membrane"/>
    <property type="evidence" value="ECO:0007669"/>
    <property type="project" value="UniProtKB-SubCell"/>
</dbReference>
<comment type="similarity">
    <text evidence="2">Belongs to the SAM50/omp85 family.</text>
</comment>
<keyword evidence="5" id="KW-0934">Plastid</keyword>
<protein>
    <recommendedName>
        <fullName evidence="9">POTRA domain-containing protein</fullName>
    </recommendedName>
</protein>
<dbReference type="EMBL" id="JAINDJ010000003">
    <property type="protein sequence ID" value="KAG9453588.1"/>
    <property type="molecule type" value="Genomic_DNA"/>
</dbReference>
<dbReference type="InterPro" id="IPR000184">
    <property type="entry name" value="Bac_surfAg_D15"/>
</dbReference>
<proteinExistence type="inferred from homology"/>
<keyword evidence="4" id="KW-0812">Transmembrane</keyword>
<evidence type="ECO:0000256" key="3">
    <source>
        <dbReference type="ARBA" id="ARBA00022452"/>
    </source>
</evidence>
<keyword evidence="11" id="KW-1185">Reference proteome</keyword>